<evidence type="ECO:0000256" key="1">
    <source>
        <dbReference type="SAM" id="MobiDB-lite"/>
    </source>
</evidence>
<organism evidence="4 5">
    <name type="scientific">Paractinoplanes deccanensis</name>
    <dbReference type="NCBI Taxonomy" id="113561"/>
    <lineage>
        <taxon>Bacteria</taxon>
        <taxon>Bacillati</taxon>
        <taxon>Actinomycetota</taxon>
        <taxon>Actinomycetes</taxon>
        <taxon>Micromonosporales</taxon>
        <taxon>Micromonosporaceae</taxon>
        <taxon>Paractinoplanes</taxon>
    </lineage>
</organism>
<proteinExistence type="predicted"/>
<feature type="compositionally biased region" description="Low complexity" evidence="1">
    <location>
        <begin position="190"/>
        <end position="201"/>
    </location>
</feature>
<evidence type="ECO:0000256" key="2">
    <source>
        <dbReference type="SAM" id="SignalP"/>
    </source>
</evidence>
<dbReference type="InterPro" id="IPR058593">
    <property type="entry name" value="ARB_07466-like_C"/>
</dbReference>
<protein>
    <recommendedName>
        <fullName evidence="3">ARB-07466-like C-terminal domain-containing protein</fullName>
    </recommendedName>
</protein>
<reference evidence="4 5" key="1">
    <citation type="submission" date="2021-01" db="EMBL/GenBank/DDBJ databases">
        <title>Whole genome shotgun sequence of Actinoplanes deccanensis NBRC 13994.</title>
        <authorList>
            <person name="Komaki H."/>
            <person name="Tamura T."/>
        </authorList>
    </citation>
    <scope>NUCLEOTIDE SEQUENCE [LARGE SCALE GENOMIC DNA]</scope>
    <source>
        <strain evidence="4 5">NBRC 13994</strain>
    </source>
</reference>
<evidence type="ECO:0000313" key="5">
    <source>
        <dbReference type="Proteomes" id="UP000609879"/>
    </source>
</evidence>
<feature type="chain" id="PRO_5047086571" description="ARB-07466-like C-terminal domain-containing protein" evidence="2">
    <location>
        <begin position="34"/>
        <end position="337"/>
    </location>
</feature>
<dbReference type="Proteomes" id="UP000609879">
    <property type="component" value="Unassembled WGS sequence"/>
</dbReference>
<evidence type="ECO:0000313" key="4">
    <source>
        <dbReference type="EMBL" id="GID73928.1"/>
    </source>
</evidence>
<evidence type="ECO:0000259" key="3">
    <source>
        <dbReference type="Pfam" id="PF26571"/>
    </source>
</evidence>
<name>A0ABQ3Y1Q4_9ACTN</name>
<keyword evidence="5" id="KW-1185">Reference proteome</keyword>
<dbReference type="PROSITE" id="PS51257">
    <property type="entry name" value="PROKAR_LIPOPROTEIN"/>
    <property type="match status" value="1"/>
</dbReference>
<accession>A0ABQ3Y1Q4</accession>
<dbReference type="EMBL" id="BOMI01000043">
    <property type="protein sequence ID" value="GID73928.1"/>
    <property type="molecule type" value="Genomic_DNA"/>
</dbReference>
<gene>
    <name evidence="4" type="ORF">Ade02nite_25690</name>
</gene>
<feature type="domain" description="ARB-07466-like C-terminal" evidence="3">
    <location>
        <begin position="221"/>
        <end position="328"/>
    </location>
</feature>
<keyword evidence="2" id="KW-0732">Signal</keyword>
<feature type="signal peptide" evidence="2">
    <location>
        <begin position="1"/>
        <end position="33"/>
    </location>
</feature>
<comment type="caution">
    <text evidence="4">The sequence shown here is derived from an EMBL/GenBank/DDBJ whole genome shotgun (WGS) entry which is preliminary data.</text>
</comment>
<feature type="region of interest" description="Disordered" evidence="1">
    <location>
        <begin position="190"/>
        <end position="210"/>
    </location>
</feature>
<dbReference type="Pfam" id="PF26571">
    <property type="entry name" value="VldE"/>
    <property type="match status" value="1"/>
</dbReference>
<sequence>MAAVSLRRISAGLAMLLVACALVLTVPGGAAHADPDEGDSKTLRSALESAAKGQATAIQKLKASKTRQAQLQATVKQSEASAKAMESQVNEIASRSYRLGRTSTMSMLLDSSSPDIFLERIERLDMMGQLDAQILTQYRAAFAKAKAAKAAIDKEVLEQTKQVAALTKKKKEAELALASVGGGSTAGGFVSASSASAKPAPRNSDGSWPDESCTINDPTSTGCLTPRTLHAYQEARADGFTRYTVCWSQRSSGEHPKGRACDFSANASTFKNVAATGGDKTYGDRLAAYFVKNADRLGVMYVIWYREIWMPGTGWKSYSASGGPSVVHTNHVHLSML</sequence>
<dbReference type="RefSeq" id="WP_239168720.1">
    <property type="nucleotide sequence ID" value="NZ_BAAABO010000054.1"/>
</dbReference>
<dbReference type="Gene3D" id="6.10.250.3150">
    <property type="match status" value="1"/>
</dbReference>